<reference evidence="1" key="1">
    <citation type="journal article" date="2023" name="PLoS Negl. Trop. Dis.">
        <title>A genome sequence for Biomphalaria pfeifferi, the major vector snail for the human-infecting parasite Schistosoma mansoni.</title>
        <authorList>
            <person name="Bu L."/>
            <person name="Lu L."/>
            <person name="Laidemitt M.R."/>
            <person name="Zhang S.M."/>
            <person name="Mutuku M."/>
            <person name="Mkoji G."/>
            <person name="Steinauer M."/>
            <person name="Loker E.S."/>
        </authorList>
    </citation>
    <scope>NUCLEOTIDE SEQUENCE</scope>
    <source>
        <strain evidence="1">KasaAsao</strain>
    </source>
</reference>
<evidence type="ECO:0000313" key="1">
    <source>
        <dbReference type="EMBL" id="KAK0045568.1"/>
    </source>
</evidence>
<dbReference type="EMBL" id="JASAOG010000179">
    <property type="protein sequence ID" value="KAK0045568.1"/>
    <property type="molecule type" value="Genomic_DNA"/>
</dbReference>
<gene>
    <name evidence="1" type="ORF">Bpfe_025054</name>
</gene>
<sequence length="73" mass="7770">MGKACGQYLLYLKFILLWMATSRTAKKSLAKARCADARLVSSAAVDSCVISVGFAMILSLSASQENVLPLSSL</sequence>
<comment type="caution">
    <text evidence="1">The sequence shown here is derived from an EMBL/GenBank/DDBJ whole genome shotgun (WGS) entry which is preliminary data.</text>
</comment>
<accession>A0AAD8B058</accession>
<evidence type="ECO:0000313" key="2">
    <source>
        <dbReference type="Proteomes" id="UP001233172"/>
    </source>
</evidence>
<proteinExistence type="predicted"/>
<organism evidence="1 2">
    <name type="scientific">Biomphalaria pfeifferi</name>
    <name type="common">Bloodfluke planorb</name>
    <name type="synonym">Freshwater snail</name>
    <dbReference type="NCBI Taxonomy" id="112525"/>
    <lineage>
        <taxon>Eukaryota</taxon>
        <taxon>Metazoa</taxon>
        <taxon>Spiralia</taxon>
        <taxon>Lophotrochozoa</taxon>
        <taxon>Mollusca</taxon>
        <taxon>Gastropoda</taxon>
        <taxon>Heterobranchia</taxon>
        <taxon>Euthyneura</taxon>
        <taxon>Panpulmonata</taxon>
        <taxon>Hygrophila</taxon>
        <taxon>Lymnaeoidea</taxon>
        <taxon>Planorbidae</taxon>
        <taxon>Biomphalaria</taxon>
    </lineage>
</organism>
<dbReference type="AlphaFoldDB" id="A0AAD8B058"/>
<reference evidence="1" key="2">
    <citation type="submission" date="2023-04" db="EMBL/GenBank/DDBJ databases">
        <authorList>
            <person name="Bu L."/>
            <person name="Lu L."/>
            <person name="Laidemitt M.R."/>
            <person name="Zhang S.M."/>
            <person name="Mutuku M."/>
            <person name="Mkoji G."/>
            <person name="Steinauer M."/>
            <person name="Loker E.S."/>
        </authorList>
    </citation>
    <scope>NUCLEOTIDE SEQUENCE</scope>
    <source>
        <strain evidence="1">KasaAsao</strain>
        <tissue evidence="1">Whole Snail</tissue>
    </source>
</reference>
<name>A0AAD8B058_BIOPF</name>
<protein>
    <submittedName>
        <fullName evidence="1">Uncharacterized protein</fullName>
    </submittedName>
</protein>
<dbReference type="Proteomes" id="UP001233172">
    <property type="component" value="Unassembled WGS sequence"/>
</dbReference>
<keyword evidence="2" id="KW-1185">Reference proteome</keyword>